<dbReference type="EMBL" id="LAZR01057488">
    <property type="protein sequence ID" value="KKK71970.1"/>
    <property type="molecule type" value="Genomic_DNA"/>
</dbReference>
<dbReference type="SUPFAM" id="SSF51735">
    <property type="entry name" value="NAD(P)-binding Rossmann-fold domains"/>
    <property type="match status" value="1"/>
</dbReference>
<accession>A0A0F8YE53</accession>
<dbReference type="InterPro" id="IPR052515">
    <property type="entry name" value="Gfo/Idh/MocA_Oxidoreductase"/>
</dbReference>
<feature type="domain" description="Gfo/Idh/MocA-like oxidoreductase N-terminal" evidence="1">
    <location>
        <begin position="15"/>
        <end position="126"/>
    </location>
</feature>
<dbReference type="AlphaFoldDB" id="A0A0F8YE53"/>
<proteinExistence type="predicted"/>
<dbReference type="Gene3D" id="3.30.360.10">
    <property type="entry name" value="Dihydrodipicolinate Reductase, domain 2"/>
    <property type="match status" value="1"/>
</dbReference>
<dbReference type="PANTHER" id="PTHR43249:SF1">
    <property type="entry name" value="D-GLUCOSIDE 3-DEHYDROGENASE"/>
    <property type="match status" value="1"/>
</dbReference>
<dbReference type="InterPro" id="IPR000683">
    <property type="entry name" value="Gfo/Idh/MocA-like_OxRdtase_N"/>
</dbReference>
<protein>
    <recommendedName>
        <fullName evidence="1">Gfo/Idh/MocA-like oxidoreductase N-terminal domain-containing protein</fullName>
    </recommendedName>
</protein>
<reference evidence="2" key="1">
    <citation type="journal article" date="2015" name="Nature">
        <title>Complex archaea that bridge the gap between prokaryotes and eukaryotes.</title>
        <authorList>
            <person name="Spang A."/>
            <person name="Saw J.H."/>
            <person name="Jorgensen S.L."/>
            <person name="Zaremba-Niedzwiedzka K."/>
            <person name="Martijn J."/>
            <person name="Lind A.E."/>
            <person name="van Eijk R."/>
            <person name="Schleper C."/>
            <person name="Guy L."/>
            <person name="Ettema T.J."/>
        </authorList>
    </citation>
    <scope>NUCLEOTIDE SEQUENCE</scope>
</reference>
<comment type="caution">
    <text evidence="2">The sequence shown here is derived from an EMBL/GenBank/DDBJ whole genome shotgun (WGS) entry which is preliminary data.</text>
</comment>
<dbReference type="Pfam" id="PF01408">
    <property type="entry name" value="GFO_IDH_MocA"/>
    <property type="match status" value="1"/>
</dbReference>
<name>A0A0F8YE53_9ZZZZ</name>
<gene>
    <name evidence="2" type="ORF">LCGC14_2908580</name>
</gene>
<evidence type="ECO:0000313" key="2">
    <source>
        <dbReference type="EMBL" id="KKK71970.1"/>
    </source>
</evidence>
<dbReference type="Gene3D" id="3.40.50.720">
    <property type="entry name" value="NAD(P)-binding Rossmann-like Domain"/>
    <property type="match status" value="1"/>
</dbReference>
<sequence>MVSRSPQMVRTIKEAVIIGCGSMGERHGKYLVDQGLKIKAFADPLLAGSDKPYLYADAAECLHENADGRLVVITSPSYLHAEHAIEAIYSGARALFIEKPVTVNDADAYHLQELADTHQVKIVVGFNFRFHGGLNNLVDSLITPHFWMTAVGIDDITTWPSYKNLGKDSYLNTDTGGMLWTSGSHAVDIALFVHGEIGEVLVGEDAQGLALIQRLHHIGGGVSVLYNKWEEGRDPTSILTYVSPADSIVVDMLSRQSTDMHKQLMFNALEYYNKDVLHPNLPTLSDAIHGVNVLLAAEESMRTKGPVT</sequence>
<dbReference type="InterPro" id="IPR036291">
    <property type="entry name" value="NAD(P)-bd_dom_sf"/>
</dbReference>
<dbReference type="GO" id="GO:0000166">
    <property type="term" value="F:nucleotide binding"/>
    <property type="evidence" value="ECO:0007669"/>
    <property type="project" value="InterPro"/>
</dbReference>
<dbReference type="PANTHER" id="PTHR43249">
    <property type="entry name" value="UDP-N-ACETYL-2-AMINO-2-DEOXY-D-GLUCURONATE OXIDASE"/>
    <property type="match status" value="1"/>
</dbReference>
<organism evidence="2">
    <name type="scientific">marine sediment metagenome</name>
    <dbReference type="NCBI Taxonomy" id="412755"/>
    <lineage>
        <taxon>unclassified sequences</taxon>
        <taxon>metagenomes</taxon>
        <taxon>ecological metagenomes</taxon>
    </lineage>
</organism>
<evidence type="ECO:0000259" key="1">
    <source>
        <dbReference type="Pfam" id="PF01408"/>
    </source>
</evidence>